<dbReference type="InterPro" id="IPR008768">
    <property type="entry name" value="Gp9-like"/>
</dbReference>
<dbReference type="GO" id="GO:0019069">
    <property type="term" value="P:viral capsid assembly"/>
    <property type="evidence" value="ECO:0007669"/>
    <property type="project" value="InterPro"/>
</dbReference>
<organism evidence="2">
    <name type="scientific">uncultured Caudovirales phage</name>
    <dbReference type="NCBI Taxonomy" id="2100421"/>
    <lineage>
        <taxon>Viruses</taxon>
        <taxon>Duplodnaviria</taxon>
        <taxon>Heunggongvirae</taxon>
        <taxon>Uroviricota</taxon>
        <taxon>Caudoviricetes</taxon>
        <taxon>Peduoviridae</taxon>
        <taxon>Maltschvirus</taxon>
        <taxon>Maltschvirus maltsch</taxon>
    </lineage>
</organism>
<name>A0A6J5PG67_9CAUD</name>
<proteinExistence type="predicted"/>
<reference evidence="2" key="1">
    <citation type="submission" date="2020-04" db="EMBL/GenBank/DDBJ databases">
        <authorList>
            <person name="Chiriac C."/>
            <person name="Salcher M."/>
            <person name="Ghai R."/>
            <person name="Kavagutti S V."/>
        </authorList>
    </citation>
    <scope>NUCLEOTIDE SEQUENCE</scope>
</reference>
<gene>
    <name evidence="4" type="ORF">UFOVP1025_38</name>
    <name evidence="5" type="ORF">UFOVP1628_41</name>
    <name evidence="2" type="ORF">UFOVP852_49</name>
    <name evidence="3" type="ORF">UFOVP948_19</name>
</gene>
<sequence>METQGNEPSSTEPSTGDAGLLDSAKVTDDSEAKTDPQNVVIAHKAEETNGDEEPLERPDFWPENFWKKDTSEPDLEGIAKSWSDLRKQISQGKHKAPADGKYDTKAFGDIPENDPLRTHVMGWAQKYGLSQGALDDLVGEVSRMGSSQMEAQSKSLQQEKAALGPNADAVVKGMIDWASGLVRKGVWGKDDFEEFKVMGGTANGIKALMKLRESYEGTRIPTHSVPPSGSPSKDELYQMVADPKYKTDPAFRQKVERMFSASFQ</sequence>
<feature type="compositionally biased region" description="Basic and acidic residues" evidence="1">
    <location>
        <begin position="25"/>
        <end position="34"/>
    </location>
</feature>
<dbReference type="EMBL" id="LR797488">
    <property type="protein sequence ID" value="CAB4219977.1"/>
    <property type="molecule type" value="Genomic_DNA"/>
</dbReference>
<accession>A0A6J5PG67</accession>
<feature type="region of interest" description="Disordered" evidence="1">
    <location>
        <begin position="1"/>
        <end position="71"/>
    </location>
</feature>
<protein>
    <submittedName>
        <fullName evidence="2">Uncharacterized protein</fullName>
    </submittedName>
</protein>
<evidence type="ECO:0000313" key="2">
    <source>
        <dbReference type="EMBL" id="CAB4166674.1"/>
    </source>
</evidence>
<feature type="compositionally biased region" description="Basic and acidic residues" evidence="1">
    <location>
        <begin position="55"/>
        <end position="71"/>
    </location>
</feature>
<dbReference type="EMBL" id="LR796780">
    <property type="protein sequence ID" value="CAB4166674.1"/>
    <property type="molecule type" value="Genomic_DNA"/>
</dbReference>
<dbReference type="Pfam" id="PF05396">
    <property type="entry name" value="Phage_T7_Capsid"/>
    <property type="match status" value="1"/>
</dbReference>
<evidence type="ECO:0000256" key="1">
    <source>
        <dbReference type="SAM" id="MobiDB-lite"/>
    </source>
</evidence>
<evidence type="ECO:0000313" key="5">
    <source>
        <dbReference type="EMBL" id="CAB4219977.1"/>
    </source>
</evidence>
<evidence type="ECO:0000313" key="3">
    <source>
        <dbReference type="EMBL" id="CAB4172988.1"/>
    </source>
</evidence>
<feature type="compositionally biased region" description="Polar residues" evidence="1">
    <location>
        <begin position="1"/>
        <end position="14"/>
    </location>
</feature>
<dbReference type="EMBL" id="LR796896">
    <property type="protein sequence ID" value="CAB4172988.1"/>
    <property type="molecule type" value="Genomic_DNA"/>
</dbReference>
<evidence type="ECO:0000313" key="4">
    <source>
        <dbReference type="EMBL" id="CAB4179147.1"/>
    </source>
</evidence>
<dbReference type="EMBL" id="LR796971">
    <property type="protein sequence ID" value="CAB4179147.1"/>
    <property type="molecule type" value="Genomic_DNA"/>
</dbReference>